<dbReference type="SUPFAM" id="SSF54523">
    <property type="entry name" value="Pili subunits"/>
    <property type="match status" value="1"/>
</dbReference>
<dbReference type="Pfam" id="PF16732">
    <property type="entry name" value="ComP_DUS"/>
    <property type="match status" value="1"/>
</dbReference>
<sequence length="148" mass="15761">MSGRPSMQRSAGFTLIELMIVLAIVAVLAGWGIPSYRDHVARAHRASAVAALYRAAQYLETREGVPPSALPTGLTQAPPDGRPVYRLALRRPDGDDSPVSYELEAVPLDTGPMHDDTCGAFTLRSDGTKGNVRSDGVDGEVAACWGVR</sequence>
<dbReference type="InterPro" id="IPR045584">
    <property type="entry name" value="Pilin-like"/>
</dbReference>
<keyword evidence="1" id="KW-0472">Membrane</keyword>
<dbReference type="GO" id="GO:0043683">
    <property type="term" value="P:type IV pilus assembly"/>
    <property type="evidence" value="ECO:0007669"/>
    <property type="project" value="InterPro"/>
</dbReference>
<protein>
    <submittedName>
        <fullName evidence="2">Pilus assembly protein PilE</fullName>
    </submittedName>
</protein>
<dbReference type="NCBIfam" id="TIGR02532">
    <property type="entry name" value="IV_pilin_GFxxxE"/>
    <property type="match status" value="1"/>
</dbReference>
<feature type="transmembrane region" description="Helical" evidence="1">
    <location>
        <begin position="12"/>
        <end position="33"/>
    </location>
</feature>
<comment type="caution">
    <text evidence="2">The sequence shown here is derived from an EMBL/GenBank/DDBJ whole genome shotgun (WGS) entry which is preliminary data.</text>
</comment>
<dbReference type="EMBL" id="LOYH01000083">
    <property type="protein sequence ID" value="KVK77395.1"/>
    <property type="molecule type" value="Genomic_DNA"/>
</dbReference>
<evidence type="ECO:0000313" key="2">
    <source>
        <dbReference type="EMBL" id="KVK77395.1"/>
    </source>
</evidence>
<organism evidence="2 3">
    <name type="scientific">Burkholderia cepacia</name>
    <name type="common">Pseudomonas cepacia</name>
    <dbReference type="NCBI Taxonomy" id="292"/>
    <lineage>
        <taxon>Bacteria</taxon>
        <taxon>Pseudomonadati</taxon>
        <taxon>Pseudomonadota</taxon>
        <taxon>Betaproteobacteria</taxon>
        <taxon>Burkholderiales</taxon>
        <taxon>Burkholderiaceae</taxon>
        <taxon>Burkholderia</taxon>
        <taxon>Burkholderia cepacia complex</taxon>
    </lineage>
</organism>
<keyword evidence="1" id="KW-1133">Transmembrane helix</keyword>
<dbReference type="Gene3D" id="3.30.700.10">
    <property type="entry name" value="Glycoprotein, Type 4 Pilin"/>
    <property type="match status" value="1"/>
</dbReference>
<dbReference type="InterPro" id="IPR031982">
    <property type="entry name" value="PilE-like"/>
</dbReference>
<evidence type="ECO:0000313" key="3">
    <source>
        <dbReference type="Proteomes" id="UP000069001"/>
    </source>
</evidence>
<reference evidence="2 3" key="1">
    <citation type="submission" date="2015-11" db="EMBL/GenBank/DDBJ databases">
        <title>Expanding the genomic diversity of Burkholderia species for the development of highly accurate diagnostics.</title>
        <authorList>
            <person name="Sahl J."/>
            <person name="Keim P."/>
            <person name="Wagner D."/>
        </authorList>
    </citation>
    <scope>NUCLEOTIDE SEQUENCE [LARGE SCALE GENOMIC DNA]</scope>
    <source>
        <strain evidence="2 3">MSMB1302</strain>
    </source>
</reference>
<dbReference type="Pfam" id="PF07963">
    <property type="entry name" value="N_methyl"/>
    <property type="match status" value="1"/>
</dbReference>
<accession>A0A103ZCD4</accession>
<name>A0A103ZCD4_BURCE</name>
<proteinExistence type="predicted"/>
<dbReference type="InterPro" id="IPR012902">
    <property type="entry name" value="N_methyl_site"/>
</dbReference>
<dbReference type="PROSITE" id="PS00409">
    <property type="entry name" value="PROKAR_NTER_METHYL"/>
    <property type="match status" value="1"/>
</dbReference>
<dbReference type="RefSeq" id="WP_059731239.1">
    <property type="nucleotide sequence ID" value="NZ_LOYH01000083.1"/>
</dbReference>
<keyword evidence="1" id="KW-0812">Transmembrane</keyword>
<dbReference type="AlphaFoldDB" id="A0A103ZCD4"/>
<gene>
    <name evidence="2" type="ORF">WS90_22630</name>
</gene>
<evidence type="ECO:0000256" key="1">
    <source>
        <dbReference type="SAM" id="Phobius"/>
    </source>
</evidence>
<dbReference type="Proteomes" id="UP000069001">
    <property type="component" value="Unassembled WGS sequence"/>
</dbReference>